<dbReference type="InterPro" id="IPR021368">
    <property type="entry name" value="T7SS_EccE"/>
</dbReference>
<evidence type="ECO:0000256" key="7">
    <source>
        <dbReference type="SAM" id="MobiDB-lite"/>
    </source>
</evidence>
<dbReference type="RefSeq" id="WP_181655795.1">
    <property type="nucleotide sequence ID" value="NZ_JACEHE010000001.1"/>
</dbReference>
<reference evidence="10 11" key="1">
    <citation type="submission" date="2020-07" db="EMBL/GenBank/DDBJ databases">
        <title>Streptomyces isolated from Indian soil.</title>
        <authorList>
            <person name="Mandal S."/>
            <person name="Maiti P.K."/>
        </authorList>
    </citation>
    <scope>NUCLEOTIDE SEQUENCE [LARGE SCALE GENOMIC DNA]</scope>
    <source>
        <strain evidence="10 11">PSKA28</strain>
    </source>
</reference>
<accession>A0A7W0DGY1</accession>
<keyword evidence="6 8" id="KW-0472">Membrane</keyword>
<keyword evidence="5 8" id="KW-1133">Transmembrane helix</keyword>
<dbReference type="NCBIfam" id="TIGR03923">
    <property type="entry name" value="T7SS_EccE"/>
    <property type="match status" value="1"/>
</dbReference>
<dbReference type="EMBL" id="JACEHE010000001">
    <property type="protein sequence ID" value="MBA2944894.1"/>
    <property type="molecule type" value="Genomic_DNA"/>
</dbReference>
<evidence type="ECO:0000256" key="2">
    <source>
        <dbReference type="ARBA" id="ARBA00007759"/>
    </source>
</evidence>
<dbReference type="Proteomes" id="UP000545761">
    <property type="component" value="Unassembled WGS sequence"/>
</dbReference>
<dbReference type="GO" id="GO:0005886">
    <property type="term" value="C:plasma membrane"/>
    <property type="evidence" value="ECO:0007669"/>
    <property type="project" value="UniProtKB-SubCell"/>
</dbReference>
<organism evidence="10 11">
    <name type="scientific">Streptomyces himalayensis subsp. himalayensis</name>
    <dbReference type="NCBI Taxonomy" id="2756131"/>
    <lineage>
        <taxon>Bacteria</taxon>
        <taxon>Bacillati</taxon>
        <taxon>Actinomycetota</taxon>
        <taxon>Actinomycetes</taxon>
        <taxon>Kitasatosporales</taxon>
        <taxon>Streptomycetaceae</taxon>
        <taxon>Streptomyces</taxon>
        <taxon>Streptomyces himalayensis</taxon>
    </lineage>
</organism>
<comment type="subcellular location">
    <subcellularLocation>
        <location evidence="1">Cell membrane</location>
    </subcellularLocation>
</comment>
<keyword evidence="3" id="KW-1003">Cell membrane</keyword>
<evidence type="ECO:0000313" key="11">
    <source>
        <dbReference type="Proteomes" id="UP000545761"/>
    </source>
</evidence>
<comment type="similarity">
    <text evidence="2">Belongs to the EccE family.</text>
</comment>
<evidence type="ECO:0000256" key="5">
    <source>
        <dbReference type="ARBA" id="ARBA00022989"/>
    </source>
</evidence>
<evidence type="ECO:0000256" key="8">
    <source>
        <dbReference type="SAM" id="Phobius"/>
    </source>
</evidence>
<comment type="caution">
    <text evidence="10">The sequence shown here is derived from an EMBL/GenBank/DDBJ whole genome shotgun (WGS) entry which is preliminary data.</text>
</comment>
<feature type="compositionally biased region" description="Basic residues" evidence="7">
    <location>
        <begin position="1"/>
        <end position="13"/>
    </location>
</feature>
<feature type="domain" description="Type VII secretion system protein EccE" evidence="9">
    <location>
        <begin position="236"/>
        <end position="345"/>
    </location>
</feature>
<dbReference type="InterPro" id="IPR050051">
    <property type="entry name" value="EccE_dom"/>
</dbReference>
<gene>
    <name evidence="10" type="primary">eccE</name>
    <name evidence="10" type="ORF">H1D24_03390</name>
</gene>
<proteinExistence type="inferred from homology"/>
<feature type="region of interest" description="Disordered" evidence="7">
    <location>
        <begin position="1"/>
        <end position="46"/>
    </location>
</feature>
<dbReference type="AlphaFoldDB" id="A0A7W0DGY1"/>
<protein>
    <submittedName>
        <fullName evidence="10">Type VII secretion protein EccE</fullName>
    </submittedName>
</protein>
<keyword evidence="4 8" id="KW-0812">Transmembrane</keyword>
<sequence length="442" mass="47265">MSTATRSRRRNGSRRAQGNQGTEPAQQPATPGRVSPAAPSLSRRPGSIGPIRVQSLVGLELAAAALLVGWLLRPIGIVVGIVLAVPLVLSGLLRRRGRPLPEWFTIARAFRDRQKRNAEPVPPGTDPGFAPAVECDPALRTYSFRDREQREIGMVGDGTFVTALVQVQAVDTPLRPARGTREIPLDLLQGLLEVDDIRLASVQVVQHTQPAPAPHLPSQAMAARSYAQLQAQSMTPGLRLTWVALKLDPELCPEAVEARGGGMQGARRALLRVADQLASRLMGAGLKAKVLSESEIVSAISTSSCVNPMATTSGAALDGSRSNRRTAESTRAWRCDGRWHTTYWISRWPQLGDGALGLPWLVGALTSSPALASTFSLSISKASGKALALSGHVRLTGRSENELTEARRHLEGAASQFKVGLVRLDREQLPGVLATLPLGGTR</sequence>
<evidence type="ECO:0000313" key="10">
    <source>
        <dbReference type="EMBL" id="MBA2944894.1"/>
    </source>
</evidence>
<evidence type="ECO:0000259" key="9">
    <source>
        <dbReference type="Pfam" id="PF11203"/>
    </source>
</evidence>
<evidence type="ECO:0000256" key="1">
    <source>
        <dbReference type="ARBA" id="ARBA00004236"/>
    </source>
</evidence>
<evidence type="ECO:0000256" key="4">
    <source>
        <dbReference type="ARBA" id="ARBA00022692"/>
    </source>
</evidence>
<name>A0A7W0DGY1_9ACTN</name>
<evidence type="ECO:0000256" key="3">
    <source>
        <dbReference type="ARBA" id="ARBA00022475"/>
    </source>
</evidence>
<dbReference type="Pfam" id="PF11203">
    <property type="entry name" value="EccE"/>
    <property type="match status" value="1"/>
</dbReference>
<evidence type="ECO:0000256" key="6">
    <source>
        <dbReference type="ARBA" id="ARBA00023136"/>
    </source>
</evidence>
<feature type="transmembrane region" description="Helical" evidence="8">
    <location>
        <begin position="75"/>
        <end position="93"/>
    </location>
</feature>